<dbReference type="NCBIfam" id="TIGR01549">
    <property type="entry name" value="HAD-SF-IA-v1"/>
    <property type="match status" value="1"/>
</dbReference>
<feature type="non-terminal residue" evidence="1">
    <location>
        <position position="216"/>
    </location>
</feature>
<organism evidence="1">
    <name type="scientific">Tabanus bromius</name>
    <name type="common">Band-eyed brown horse fly</name>
    <dbReference type="NCBI Taxonomy" id="304241"/>
    <lineage>
        <taxon>Eukaryota</taxon>
        <taxon>Metazoa</taxon>
        <taxon>Ecdysozoa</taxon>
        <taxon>Arthropoda</taxon>
        <taxon>Hexapoda</taxon>
        <taxon>Insecta</taxon>
        <taxon>Pterygota</taxon>
        <taxon>Neoptera</taxon>
        <taxon>Endopterygota</taxon>
        <taxon>Diptera</taxon>
        <taxon>Brachycera</taxon>
        <taxon>Tabanomorpha</taxon>
        <taxon>Tabanoidea</taxon>
        <taxon>Tabanidae</taxon>
        <taxon>Tabanus</taxon>
    </lineage>
</organism>
<dbReference type="SFLD" id="SFLDG01129">
    <property type="entry name" value="C1.5:_HAD__Beta-PGM__Phosphata"/>
    <property type="match status" value="1"/>
</dbReference>
<dbReference type="InterPro" id="IPR036412">
    <property type="entry name" value="HAD-like_sf"/>
</dbReference>
<dbReference type="Gene3D" id="1.10.150.720">
    <property type="entry name" value="Haloacid dehalogenase-like hydrolase"/>
    <property type="match status" value="1"/>
</dbReference>
<dbReference type="InterPro" id="IPR006439">
    <property type="entry name" value="HAD-SF_hydro_IA"/>
</dbReference>
<dbReference type="AlphaFoldDB" id="A0A0K8TKE8"/>
<sequence>MGSLRISRNLRKFRLVTFDVTDTLMKFSVPPSIHYAKTAAKHGYTNVDPARLGKNFRDVFKRMSIEYPNFGRASFNMSWEKWWRMLIIDIFTSSETKIPEDKLHEIANRLIEDYRKPPCCAMVDGADELVRKIKETNKTVGVISNFDPRLHEILQNIGLNQFDFVLTSYEQGILKPHPFIFQRAIDYCRVKESEALHVGNTLTADYLGAKNAGWTS</sequence>
<dbReference type="PANTHER" id="PTHR46191">
    <property type="match status" value="1"/>
</dbReference>
<reference evidence="1" key="1">
    <citation type="journal article" date="2015" name="Insect Biochem. Mol. Biol.">
        <title>An insight into the sialome of the horse fly, Tabanus bromius.</title>
        <authorList>
            <person name="Ribeiro J.M."/>
            <person name="Kazimirova M."/>
            <person name="Takac P."/>
            <person name="Andersen J.F."/>
            <person name="Francischetti I.M."/>
        </authorList>
    </citation>
    <scope>NUCLEOTIDE SEQUENCE</scope>
</reference>
<protein>
    <submittedName>
        <fullName evidence="1">Putative rhythmically</fullName>
    </submittedName>
</protein>
<dbReference type="NCBIfam" id="TIGR02252">
    <property type="entry name" value="DREG-2"/>
    <property type="match status" value="1"/>
</dbReference>
<proteinExistence type="evidence at transcript level"/>
<dbReference type="SFLD" id="SFLDS00003">
    <property type="entry name" value="Haloacid_Dehalogenase"/>
    <property type="match status" value="1"/>
</dbReference>
<accession>A0A0K8TKE8</accession>
<dbReference type="SUPFAM" id="SSF56784">
    <property type="entry name" value="HAD-like"/>
    <property type="match status" value="1"/>
</dbReference>
<dbReference type="InterPro" id="IPR044924">
    <property type="entry name" value="HAD-SF_hydro_IA_REG-2-like_cap"/>
</dbReference>
<dbReference type="InterPro" id="IPR051828">
    <property type="entry name" value="HAD-like_hydrolase_domain"/>
</dbReference>
<dbReference type="GO" id="GO:0005634">
    <property type="term" value="C:nucleus"/>
    <property type="evidence" value="ECO:0007669"/>
    <property type="project" value="TreeGrafter"/>
</dbReference>
<dbReference type="InterPro" id="IPR023214">
    <property type="entry name" value="HAD_sf"/>
</dbReference>
<evidence type="ECO:0000313" key="1">
    <source>
        <dbReference type="EMBL" id="JAI14817.1"/>
    </source>
</evidence>
<name>A0A0K8TKE8_TABBR</name>
<dbReference type="InterPro" id="IPR011949">
    <property type="entry name" value="HAD-SF_hydro_IA_REG-2-like"/>
</dbReference>
<dbReference type="Gene3D" id="3.40.50.1000">
    <property type="entry name" value="HAD superfamily/HAD-like"/>
    <property type="match status" value="1"/>
</dbReference>
<dbReference type="PANTHER" id="PTHR46191:SF2">
    <property type="entry name" value="HALOACID DEHALOGENASE-LIKE HYDROLASE DOMAIN-CONTAINING PROTEIN 3"/>
    <property type="match status" value="1"/>
</dbReference>
<dbReference type="EMBL" id="GDAI01002786">
    <property type="protein sequence ID" value="JAI14817.1"/>
    <property type="molecule type" value="mRNA"/>
</dbReference>
<dbReference type="Pfam" id="PF00702">
    <property type="entry name" value="Hydrolase"/>
    <property type="match status" value="1"/>
</dbReference>